<accession>A0A9W6ZLU1</accession>
<gene>
    <name evidence="1" type="ORF">TL16_g01262</name>
</gene>
<sequence length="158" mass="17511">MLKNQSDVIYPATAAAILGLTVPSNYQITKIAKSVFSDFIESPSIPDLEDLKTVRDGINDLLPSETVFFRVSEVIRCALFVRFVRFVCHSFLTRPASLAAPFPQLLRYGNEIMTPTRLKRLSKTPTLVLVGAEDKLLPSKAEGAILKDLLGENCTVKR</sequence>
<dbReference type="AlphaFoldDB" id="A0A9W6ZLU1"/>
<dbReference type="EMBL" id="BLQM01000028">
    <property type="protein sequence ID" value="GMH52590.1"/>
    <property type="molecule type" value="Genomic_DNA"/>
</dbReference>
<organism evidence="1 2">
    <name type="scientific">Triparma laevis f. inornata</name>
    <dbReference type="NCBI Taxonomy" id="1714386"/>
    <lineage>
        <taxon>Eukaryota</taxon>
        <taxon>Sar</taxon>
        <taxon>Stramenopiles</taxon>
        <taxon>Ochrophyta</taxon>
        <taxon>Bolidophyceae</taxon>
        <taxon>Parmales</taxon>
        <taxon>Triparmaceae</taxon>
        <taxon>Triparma</taxon>
    </lineage>
</organism>
<evidence type="ECO:0000313" key="2">
    <source>
        <dbReference type="Proteomes" id="UP001162640"/>
    </source>
</evidence>
<reference evidence="2" key="1">
    <citation type="journal article" date="2023" name="Commun. Biol.">
        <title>Genome analysis of Parmales, the sister group of diatoms, reveals the evolutionary specialization of diatoms from phago-mixotrophs to photoautotrophs.</title>
        <authorList>
            <person name="Ban H."/>
            <person name="Sato S."/>
            <person name="Yoshikawa S."/>
            <person name="Yamada K."/>
            <person name="Nakamura Y."/>
            <person name="Ichinomiya M."/>
            <person name="Sato N."/>
            <person name="Blanc-Mathieu R."/>
            <person name="Endo H."/>
            <person name="Kuwata A."/>
            <person name="Ogata H."/>
        </authorList>
    </citation>
    <scope>NUCLEOTIDE SEQUENCE [LARGE SCALE GENOMIC DNA]</scope>
</reference>
<comment type="caution">
    <text evidence="1">The sequence shown here is derived from an EMBL/GenBank/DDBJ whole genome shotgun (WGS) entry which is preliminary data.</text>
</comment>
<name>A0A9W6ZLU1_9STRA</name>
<protein>
    <submittedName>
        <fullName evidence="1">Uncharacterized protein</fullName>
    </submittedName>
</protein>
<proteinExistence type="predicted"/>
<evidence type="ECO:0000313" key="1">
    <source>
        <dbReference type="EMBL" id="GMH52590.1"/>
    </source>
</evidence>
<dbReference type="Proteomes" id="UP001162640">
    <property type="component" value="Unassembled WGS sequence"/>
</dbReference>